<feature type="compositionally biased region" description="Polar residues" evidence="1">
    <location>
        <begin position="739"/>
        <end position="749"/>
    </location>
</feature>
<feature type="region of interest" description="Disordered" evidence="1">
    <location>
        <begin position="656"/>
        <end position="684"/>
    </location>
</feature>
<proteinExistence type="predicted"/>
<reference evidence="3 4" key="1">
    <citation type="journal article" date="2022" name="bioRxiv">
        <title>Genomics of Preaxostyla Flagellates Illuminates Evolutionary Transitions and the Path Towards Mitochondrial Loss.</title>
        <authorList>
            <person name="Novak L.V.F."/>
            <person name="Treitli S.C."/>
            <person name="Pyrih J."/>
            <person name="Halakuc P."/>
            <person name="Pipaliya S.V."/>
            <person name="Vacek V."/>
            <person name="Brzon O."/>
            <person name="Soukal P."/>
            <person name="Eme L."/>
            <person name="Dacks J.B."/>
            <person name="Karnkowska A."/>
            <person name="Elias M."/>
            <person name="Hampl V."/>
        </authorList>
    </citation>
    <scope>NUCLEOTIDE SEQUENCE [LARGE SCALE GENOMIC DNA]</scope>
    <source>
        <strain evidence="3">NAU3</strain>
        <tissue evidence="3">Gut</tissue>
    </source>
</reference>
<dbReference type="Proteomes" id="UP001281761">
    <property type="component" value="Unassembled WGS sequence"/>
</dbReference>
<feature type="region of interest" description="Disordered" evidence="1">
    <location>
        <begin position="697"/>
        <end position="778"/>
    </location>
</feature>
<dbReference type="CDD" id="cd20558">
    <property type="entry name" value="CYCLIN_ScPCL7-like"/>
    <property type="match status" value="1"/>
</dbReference>
<dbReference type="EMBL" id="JARBJD010000102">
    <property type="protein sequence ID" value="KAK2952535.1"/>
    <property type="molecule type" value="Genomic_DNA"/>
</dbReference>
<gene>
    <name evidence="3" type="ORF">BLNAU_12501</name>
</gene>
<dbReference type="InterPro" id="IPR036915">
    <property type="entry name" value="Cyclin-like_sf"/>
</dbReference>
<feature type="compositionally biased region" description="Low complexity" evidence="1">
    <location>
        <begin position="416"/>
        <end position="428"/>
    </location>
</feature>
<name>A0ABQ9XM26_9EUKA</name>
<keyword evidence="2" id="KW-0812">Transmembrane</keyword>
<protein>
    <submittedName>
        <fullName evidence="3">Cyclin</fullName>
    </submittedName>
</protein>
<evidence type="ECO:0000313" key="4">
    <source>
        <dbReference type="Proteomes" id="UP001281761"/>
    </source>
</evidence>
<keyword evidence="2" id="KW-1133">Transmembrane helix</keyword>
<dbReference type="Pfam" id="PF08613">
    <property type="entry name" value="Cyclin"/>
    <property type="match status" value="1"/>
</dbReference>
<feature type="region of interest" description="Disordered" evidence="1">
    <location>
        <begin position="1"/>
        <end position="25"/>
    </location>
</feature>
<comment type="caution">
    <text evidence="3">The sequence shown here is derived from an EMBL/GenBank/DDBJ whole genome shotgun (WGS) entry which is preliminary data.</text>
</comment>
<evidence type="ECO:0000256" key="2">
    <source>
        <dbReference type="SAM" id="Phobius"/>
    </source>
</evidence>
<keyword evidence="4" id="KW-1185">Reference proteome</keyword>
<dbReference type="PANTHER" id="PTHR15615">
    <property type="match status" value="1"/>
</dbReference>
<accession>A0ABQ9XM26</accession>
<sequence>MSITSHKVISRCDHQNTASSSPAAAIPKHHPFRGLTSRDILSTVKIYIMELVHANDTTYQNLDTFHTAEVFSRPYNYPKLPDFLDIIMYGMNCSPFCFVYALIYIEKLQKSGALFLTSQCAHSLILTAAVISAKYLDDHYYFNSHYSYLACIPYQDLNKMELQFLFLLHYNLYMSNTSCERFFVTIRERVNPLSPESNIQVTENKNDPDRKDDRNIKALNDADKEIVTISYSDNDGDVLFFNKNRSRKQPSAQLNVHSKAFIPTDRRKKEEEKAQREREARELNIMRCEDHDIYHYIPAPTHRRPLLQLQPIPLQYDQPVLFDPGLYGTSFMSYNPNCGYPLSPVHQYNPTSSQSPKQPLFIPAKPSTIRVAQNPTFSGSFQSYQQSSLKDNHVPSQSPPLVLSSTPFSHNPSPTPTQTSQPSITIIPPSQPRSDSTGRHEPQSIKVPPTITFRPSTQADVVVLQTNENGIETKKVVLKENKSLPQIEPPKNMLKLDWKVALQPMHSVPLKEPEPQPRSIELKTTISTKGTLPPLLSTPPSFGKIPISQERAMNERNSLFYPVGVEPQDMQNMMKDDDPMSDDESEGGLVISDTDWSDSGEDKAHFGDQFNTYSDPMSSHSQPLFIPSQPQTLVFRPTAVQPVTVTTVDTSVTLRIMEEEPTERKEKKRSVFDDDENDFPSLPTPVQIIVCPVIPRKEKEHPEPNPSLHEIRPPQIEQNRNDSENPPTKLPSWPEKEQTSTSPLLSPSQAKLRYHSPSPCLSNPPPVSTASSHLSVHHTPLLPAPPSTRPLQGIVRTGSAANGLLNPIGHF</sequence>
<feature type="compositionally biased region" description="Low complexity" evidence="1">
    <location>
        <begin position="380"/>
        <end position="407"/>
    </location>
</feature>
<dbReference type="InterPro" id="IPR013922">
    <property type="entry name" value="Cyclin_PHO80-like"/>
</dbReference>
<evidence type="ECO:0000256" key="1">
    <source>
        <dbReference type="SAM" id="MobiDB-lite"/>
    </source>
</evidence>
<feature type="transmembrane region" description="Helical" evidence="2">
    <location>
        <begin position="86"/>
        <end position="105"/>
    </location>
</feature>
<keyword evidence="2" id="KW-0472">Membrane</keyword>
<evidence type="ECO:0000313" key="3">
    <source>
        <dbReference type="EMBL" id="KAK2952535.1"/>
    </source>
</evidence>
<organism evidence="3 4">
    <name type="scientific">Blattamonas nauphoetae</name>
    <dbReference type="NCBI Taxonomy" id="2049346"/>
    <lineage>
        <taxon>Eukaryota</taxon>
        <taxon>Metamonada</taxon>
        <taxon>Preaxostyla</taxon>
        <taxon>Oxymonadida</taxon>
        <taxon>Blattamonas</taxon>
    </lineage>
</organism>
<feature type="region of interest" description="Disordered" evidence="1">
    <location>
        <begin position="380"/>
        <end position="451"/>
    </location>
</feature>
<feature type="compositionally biased region" description="Basic and acidic residues" evidence="1">
    <location>
        <begin position="656"/>
        <end position="672"/>
    </location>
</feature>
<dbReference type="PANTHER" id="PTHR15615:SF108">
    <property type="entry name" value="PROTEIN CNPPD1"/>
    <property type="match status" value="1"/>
</dbReference>
<dbReference type="SUPFAM" id="SSF47954">
    <property type="entry name" value="Cyclin-like"/>
    <property type="match status" value="1"/>
</dbReference>
<dbReference type="Gene3D" id="1.10.472.10">
    <property type="entry name" value="Cyclin-like"/>
    <property type="match status" value="1"/>
</dbReference>